<reference evidence="2 3" key="1">
    <citation type="submission" date="2013-10" db="EMBL/GenBank/DDBJ databases">
        <title>Whole Genome Shotgun Sequence of Photorhabdus temperata J3.</title>
        <authorList>
            <person name="Park G.-S."/>
            <person name="Hong S.-J."/>
            <person name="Shin J.-H."/>
        </authorList>
    </citation>
    <scope>NUCLEOTIDE SEQUENCE [LARGE SCALE GENOMIC DNA]</scope>
    <source>
        <strain evidence="2 3">J3</strain>
    </source>
</reference>
<protein>
    <submittedName>
        <fullName evidence="2">Uncharacterized protein</fullName>
    </submittedName>
</protein>
<keyword evidence="1" id="KW-0472">Membrane</keyword>
<keyword evidence="1" id="KW-0812">Transmembrane</keyword>
<dbReference type="Proteomes" id="UP000017133">
    <property type="component" value="Unassembled WGS sequence"/>
</dbReference>
<keyword evidence="3" id="KW-1185">Reference proteome</keyword>
<accession>U7QUZ4</accession>
<gene>
    <name evidence="2" type="ORF">O185_17490</name>
</gene>
<keyword evidence="1" id="KW-1133">Transmembrane helix</keyword>
<dbReference type="EMBL" id="AXDT01000171">
    <property type="protein sequence ID" value="ERT11814.1"/>
    <property type="molecule type" value="Genomic_DNA"/>
</dbReference>
<feature type="transmembrane region" description="Helical" evidence="1">
    <location>
        <begin position="12"/>
        <end position="30"/>
    </location>
</feature>
<dbReference type="AlphaFoldDB" id="U7QUZ4"/>
<evidence type="ECO:0000313" key="2">
    <source>
        <dbReference type="EMBL" id="ERT11814.1"/>
    </source>
</evidence>
<evidence type="ECO:0000256" key="1">
    <source>
        <dbReference type="SAM" id="Phobius"/>
    </source>
</evidence>
<organism evidence="2 3">
    <name type="scientific">Photorhabdus temperata J3</name>
    <dbReference type="NCBI Taxonomy" id="1389415"/>
    <lineage>
        <taxon>Bacteria</taxon>
        <taxon>Pseudomonadati</taxon>
        <taxon>Pseudomonadota</taxon>
        <taxon>Gammaproteobacteria</taxon>
        <taxon>Enterobacterales</taxon>
        <taxon>Morganellaceae</taxon>
        <taxon>Photorhabdus</taxon>
    </lineage>
</organism>
<comment type="caution">
    <text evidence="2">The sequence shown here is derived from an EMBL/GenBank/DDBJ whole genome shotgun (WGS) entry which is preliminary data.</text>
</comment>
<evidence type="ECO:0000313" key="3">
    <source>
        <dbReference type="Proteomes" id="UP000017133"/>
    </source>
</evidence>
<proteinExistence type="predicted"/>
<sequence>MAHRNEEDHFFVNFYSETIYEFCLLMLLLVKSTMFNYFHRNSILFLYDHIKKLIYHHEFI</sequence>
<name>U7QUZ4_PHOTE</name>